<keyword evidence="3" id="KW-1185">Reference proteome</keyword>
<dbReference type="Proteomes" id="UP001500936">
    <property type="component" value="Unassembled WGS sequence"/>
</dbReference>
<evidence type="ECO:0000313" key="3">
    <source>
        <dbReference type="Proteomes" id="UP001500936"/>
    </source>
</evidence>
<organism evidence="2 3">
    <name type="scientific">Nibrella viscosa</name>
    <dbReference type="NCBI Taxonomy" id="1084524"/>
    <lineage>
        <taxon>Bacteria</taxon>
        <taxon>Pseudomonadati</taxon>
        <taxon>Bacteroidota</taxon>
        <taxon>Cytophagia</taxon>
        <taxon>Cytophagales</taxon>
        <taxon>Spirosomataceae</taxon>
        <taxon>Nibrella</taxon>
    </lineage>
</organism>
<keyword evidence="1" id="KW-0472">Membrane</keyword>
<protein>
    <submittedName>
        <fullName evidence="2">DUF4260 domain-containing protein</fullName>
    </submittedName>
</protein>
<keyword evidence="1" id="KW-0812">Transmembrane</keyword>
<dbReference type="Pfam" id="PF14079">
    <property type="entry name" value="DUF4260"/>
    <property type="match status" value="1"/>
</dbReference>
<comment type="caution">
    <text evidence="2">The sequence shown here is derived from an EMBL/GenBank/DDBJ whole genome shotgun (WGS) entry which is preliminary data.</text>
</comment>
<dbReference type="RefSeq" id="WP_345263226.1">
    <property type="nucleotide sequence ID" value="NZ_BAABHB010000001.1"/>
</dbReference>
<proteinExistence type="predicted"/>
<keyword evidence="1" id="KW-1133">Transmembrane helix</keyword>
<dbReference type="InterPro" id="IPR025356">
    <property type="entry name" value="DUF4260"/>
</dbReference>
<sequence>MKTILSLEELVQFIVSLVLFGQLPFAWWWFPALILLPDIGMLGYLVNPRLGAYLYNIFHHKGIALLSGVTGLLMHQPVLMLTGVILFGHAAMDRTMGYGLKYTAGFKQTHLGTLN</sequence>
<evidence type="ECO:0000313" key="2">
    <source>
        <dbReference type="EMBL" id="GAA4395717.1"/>
    </source>
</evidence>
<dbReference type="EMBL" id="BAABHB010000001">
    <property type="protein sequence ID" value="GAA4395717.1"/>
    <property type="molecule type" value="Genomic_DNA"/>
</dbReference>
<accession>A0ABP8JT64</accession>
<gene>
    <name evidence="2" type="ORF">GCM10023187_02980</name>
</gene>
<name>A0ABP8JT64_9BACT</name>
<reference evidence="3" key="1">
    <citation type="journal article" date="2019" name="Int. J. Syst. Evol. Microbiol.">
        <title>The Global Catalogue of Microorganisms (GCM) 10K type strain sequencing project: providing services to taxonomists for standard genome sequencing and annotation.</title>
        <authorList>
            <consortium name="The Broad Institute Genomics Platform"/>
            <consortium name="The Broad Institute Genome Sequencing Center for Infectious Disease"/>
            <person name="Wu L."/>
            <person name="Ma J."/>
        </authorList>
    </citation>
    <scope>NUCLEOTIDE SEQUENCE [LARGE SCALE GENOMIC DNA]</scope>
    <source>
        <strain evidence="3">JCM 17925</strain>
    </source>
</reference>
<evidence type="ECO:0000256" key="1">
    <source>
        <dbReference type="SAM" id="Phobius"/>
    </source>
</evidence>
<feature type="transmembrane region" description="Helical" evidence="1">
    <location>
        <begin position="63"/>
        <end position="87"/>
    </location>
</feature>
<feature type="transmembrane region" description="Helical" evidence="1">
    <location>
        <begin position="12"/>
        <end position="30"/>
    </location>
</feature>